<evidence type="ECO:0000313" key="2">
    <source>
        <dbReference type="EnsemblPlants" id="ORUFI01G36340.2"/>
    </source>
</evidence>
<proteinExistence type="predicted"/>
<name>A0A0E0N3C0_ORYRU</name>
<accession>A0A0E0N3C0</accession>
<protein>
    <submittedName>
        <fullName evidence="2">Uncharacterized protein</fullName>
    </submittedName>
</protein>
<keyword evidence="1" id="KW-1133">Transmembrane helix</keyword>
<evidence type="ECO:0000313" key="3">
    <source>
        <dbReference type="Proteomes" id="UP000008022"/>
    </source>
</evidence>
<keyword evidence="3" id="KW-1185">Reference proteome</keyword>
<keyword evidence="1" id="KW-0472">Membrane</keyword>
<organism evidence="2 3">
    <name type="scientific">Oryza rufipogon</name>
    <name type="common">Brownbeard rice</name>
    <name type="synonym">Asian wild rice</name>
    <dbReference type="NCBI Taxonomy" id="4529"/>
    <lineage>
        <taxon>Eukaryota</taxon>
        <taxon>Viridiplantae</taxon>
        <taxon>Streptophyta</taxon>
        <taxon>Embryophyta</taxon>
        <taxon>Tracheophyta</taxon>
        <taxon>Spermatophyta</taxon>
        <taxon>Magnoliopsida</taxon>
        <taxon>Liliopsida</taxon>
        <taxon>Poales</taxon>
        <taxon>Poaceae</taxon>
        <taxon>BOP clade</taxon>
        <taxon>Oryzoideae</taxon>
        <taxon>Oryzeae</taxon>
        <taxon>Oryzinae</taxon>
        <taxon>Oryza</taxon>
    </lineage>
</organism>
<sequence>MIERFRQKDQLLSDFFMQGHFPDEGTEGDVSTPECLANFIAIVSSTGFFLYLSLFSSVWFKVYVLLSCAYLTFVTYFSIQPPQLICSSEGGTHAKKVL</sequence>
<feature type="transmembrane region" description="Helical" evidence="1">
    <location>
        <begin position="36"/>
        <end position="55"/>
    </location>
</feature>
<dbReference type="HOGENOM" id="CLU_154145_0_0_1"/>
<dbReference type="EnsemblPlants" id="ORUFI01G36340.2">
    <property type="protein sequence ID" value="ORUFI01G36340.2"/>
    <property type="gene ID" value="ORUFI01G36340"/>
</dbReference>
<dbReference type="Gramene" id="ORUFI01G36340.2">
    <property type="protein sequence ID" value="ORUFI01G36340.2"/>
    <property type="gene ID" value="ORUFI01G36340"/>
</dbReference>
<evidence type="ECO:0000256" key="1">
    <source>
        <dbReference type="SAM" id="Phobius"/>
    </source>
</evidence>
<reference evidence="2" key="2">
    <citation type="submission" date="2015-06" db="UniProtKB">
        <authorList>
            <consortium name="EnsemblPlants"/>
        </authorList>
    </citation>
    <scope>IDENTIFICATION</scope>
</reference>
<dbReference type="Proteomes" id="UP000008022">
    <property type="component" value="Unassembled WGS sequence"/>
</dbReference>
<feature type="transmembrane region" description="Helical" evidence="1">
    <location>
        <begin position="62"/>
        <end position="79"/>
    </location>
</feature>
<reference evidence="3" key="1">
    <citation type="submission" date="2013-06" db="EMBL/GenBank/DDBJ databases">
        <authorList>
            <person name="Zhao Q."/>
        </authorList>
    </citation>
    <scope>NUCLEOTIDE SEQUENCE</scope>
    <source>
        <strain evidence="3">cv. W1943</strain>
    </source>
</reference>
<dbReference type="AlphaFoldDB" id="A0A0E0N3C0"/>
<keyword evidence="1" id="KW-0812">Transmembrane</keyword>